<sequence>MTLLLRNLQKTVSFDLPKLKADINLLRRIIRAERYDLAVICMEDNQLREMNKIYRGKDEATDVLSFPAHESLAPGRLPDPWSDLADLGDIFLGMPFIQEQCKKDGTDIDTVLPVVVTHGLCHLIGYKHDTGDRLKQMYKRELDILEEYNKLTKSSLRPLTKDPAEN</sequence>
<dbReference type="NCBIfam" id="TIGR00043">
    <property type="entry name" value="rRNA maturation RNase YbeY"/>
    <property type="match status" value="1"/>
</dbReference>
<dbReference type="PANTHER" id="PTHR46986">
    <property type="entry name" value="ENDORIBONUCLEASE YBEY, CHLOROPLASTIC"/>
    <property type="match status" value="1"/>
</dbReference>
<evidence type="ECO:0000256" key="6">
    <source>
        <dbReference type="ARBA" id="ARBA00022801"/>
    </source>
</evidence>
<dbReference type="PANTHER" id="PTHR46986:SF1">
    <property type="entry name" value="ENDORIBONUCLEASE YBEY, CHLOROPLASTIC"/>
    <property type="match status" value="1"/>
</dbReference>
<evidence type="ECO:0000313" key="9">
    <source>
        <dbReference type="RefSeq" id="XP_022079911.1"/>
    </source>
</evidence>
<dbReference type="Proteomes" id="UP000694845">
    <property type="component" value="Unplaced"/>
</dbReference>
<dbReference type="GO" id="GO:0046872">
    <property type="term" value="F:metal ion binding"/>
    <property type="evidence" value="ECO:0007669"/>
    <property type="project" value="UniProtKB-KW"/>
</dbReference>
<evidence type="ECO:0000313" key="8">
    <source>
        <dbReference type="Proteomes" id="UP000694845"/>
    </source>
</evidence>
<evidence type="ECO:0000256" key="1">
    <source>
        <dbReference type="ARBA" id="ARBA00001947"/>
    </source>
</evidence>
<keyword evidence="4" id="KW-0479">Metal-binding</keyword>
<dbReference type="KEGG" id="aplc:110973402"/>
<dbReference type="OMA" id="GFTHNSE"/>
<dbReference type="InterPro" id="IPR023091">
    <property type="entry name" value="MetalPrtase_cat_dom_sf_prd"/>
</dbReference>
<organism evidence="8 9">
    <name type="scientific">Acanthaster planci</name>
    <name type="common">Crown-of-thorns starfish</name>
    <dbReference type="NCBI Taxonomy" id="133434"/>
    <lineage>
        <taxon>Eukaryota</taxon>
        <taxon>Metazoa</taxon>
        <taxon>Echinodermata</taxon>
        <taxon>Eleutherozoa</taxon>
        <taxon>Asterozoa</taxon>
        <taxon>Asteroidea</taxon>
        <taxon>Valvatacea</taxon>
        <taxon>Valvatida</taxon>
        <taxon>Acanthasteridae</taxon>
        <taxon>Acanthaster</taxon>
    </lineage>
</organism>
<dbReference type="OrthoDB" id="27226at2759"/>
<evidence type="ECO:0000256" key="4">
    <source>
        <dbReference type="ARBA" id="ARBA00022723"/>
    </source>
</evidence>
<dbReference type="GO" id="GO:0006364">
    <property type="term" value="P:rRNA processing"/>
    <property type="evidence" value="ECO:0007669"/>
    <property type="project" value="InterPro"/>
</dbReference>
<evidence type="ECO:0000256" key="7">
    <source>
        <dbReference type="ARBA" id="ARBA00022833"/>
    </source>
</evidence>
<dbReference type="Gene3D" id="3.40.390.30">
    <property type="entry name" value="Metalloproteases ('zincins'), catalytic domain"/>
    <property type="match status" value="1"/>
</dbReference>
<keyword evidence="8" id="KW-1185">Reference proteome</keyword>
<evidence type="ECO:0000256" key="2">
    <source>
        <dbReference type="ARBA" id="ARBA00010875"/>
    </source>
</evidence>
<dbReference type="GeneID" id="110973402"/>
<dbReference type="GO" id="GO:0004519">
    <property type="term" value="F:endonuclease activity"/>
    <property type="evidence" value="ECO:0007669"/>
    <property type="project" value="UniProtKB-KW"/>
</dbReference>
<dbReference type="InterPro" id="IPR020549">
    <property type="entry name" value="YbeY_CS"/>
</dbReference>
<evidence type="ECO:0000256" key="3">
    <source>
        <dbReference type="ARBA" id="ARBA00022722"/>
    </source>
</evidence>
<dbReference type="GO" id="GO:0004222">
    <property type="term" value="F:metalloendopeptidase activity"/>
    <property type="evidence" value="ECO:0007669"/>
    <property type="project" value="InterPro"/>
</dbReference>
<keyword evidence="7" id="KW-0862">Zinc</keyword>
<keyword evidence="5" id="KW-0255">Endonuclease</keyword>
<dbReference type="RefSeq" id="XP_022079911.1">
    <property type="nucleotide sequence ID" value="XM_022224219.1"/>
</dbReference>
<dbReference type="HAMAP" id="MF_00009">
    <property type="entry name" value="Endoribonucl_YbeY"/>
    <property type="match status" value="1"/>
</dbReference>
<dbReference type="Pfam" id="PF02130">
    <property type="entry name" value="YbeY"/>
    <property type="match status" value="1"/>
</dbReference>
<comment type="similarity">
    <text evidence="2">Belongs to the endoribonuclease YbeY family.</text>
</comment>
<dbReference type="InterPro" id="IPR002036">
    <property type="entry name" value="YbeY"/>
</dbReference>
<dbReference type="AlphaFoldDB" id="A0A8B7XI64"/>
<dbReference type="PROSITE" id="PS01306">
    <property type="entry name" value="UPF0054"/>
    <property type="match status" value="1"/>
</dbReference>
<evidence type="ECO:0000256" key="5">
    <source>
        <dbReference type="ARBA" id="ARBA00022759"/>
    </source>
</evidence>
<name>A0A8B7XI64_ACAPL</name>
<accession>A0A8B7XI64</accession>
<dbReference type="SUPFAM" id="SSF55486">
    <property type="entry name" value="Metalloproteases ('zincins'), catalytic domain"/>
    <property type="match status" value="1"/>
</dbReference>
<gene>
    <name evidence="9" type="primary">LOC110973402</name>
</gene>
<protein>
    <submittedName>
        <fullName evidence="9">Ribonuclease</fullName>
    </submittedName>
</protein>
<keyword evidence="3" id="KW-0540">Nuclease</keyword>
<keyword evidence="6" id="KW-0378">Hydrolase</keyword>
<comment type="cofactor">
    <cofactor evidence="1">
        <name>Zn(2+)</name>
        <dbReference type="ChEBI" id="CHEBI:29105"/>
    </cofactor>
</comment>
<proteinExistence type="inferred from homology"/>
<reference evidence="9" key="1">
    <citation type="submission" date="2025-08" db="UniProtKB">
        <authorList>
            <consortium name="RefSeq"/>
        </authorList>
    </citation>
    <scope>IDENTIFICATION</scope>
</reference>